<keyword evidence="6" id="KW-1185">Reference proteome</keyword>
<dbReference type="InterPro" id="IPR052355">
    <property type="entry name" value="CENP-V-like"/>
</dbReference>
<evidence type="ECO:0000256" key="1">
    <source>
        <dbReference type="ARBA" id="ARBA00005495"/>
    </source>
</evidence>
<dbReference type="InterPro" id="IPR011057">
    <property type="entry name" value="Mss4-like_sf"/>
</dbReference>
<proteinExistence type="inferred from homology"/>
<dbReference type="GeneID" id="89940405"/>
<reference evidence="5" key="2">
    <citation type="submission" date="2023-05" db="EMBL/GenBank/DDBJ databases">
        <authorList>
            <consortium name="Lawrence Berkeley National Laboratory"/>
            <person name="Steindorff A."/>
            <person name="Hensen N."/>
            <person name="Bonometti L."/>
            <person name="Westerberg I."/>
            <person name="Brannstrom I.O."/>
            <person name="Guillou S."/>
            <person name="Cros-Aarteil S."/>
            <person name="Calhoun S."/>
            <person name="Haridas S."/>
            <person name="Kuo A."/>
            <person name="Mondo S."/>
            <person name="Pangilinan J."/>
            <person name="Riley R."/>
            <person name="Labutti K."/>
            <person name="Andreopoulos B."/>
            <person name="Lipzen A."/>
            <person name="Chen C."/>
            <person name="Yanf M."/>
            <person name="Daum C."/>
            <person name="Ng V."/>
            <person name="Clum A."/>
            <person name="Ohm R."/>
            <person name="Martin F."/>
            <person name="Silar P."/>
            <person name="Natvig D."/>
            <person name="Lalanne C."/>
            <person name="Gautier V."/>
            <person name="Ament-Velasquez S.L."/>
            <person name="Kruys A."/>
            <person name="Hutchinson M.I."/>
            <person name="Powell A.J."/>
            <person name="Barry K."/>
            <person name="Miller A.N."/>
            <person name="Grigoriev I.V."/>
            <person name="Debuchy R."/>
            <person name="Gladieux P."/>
            <person name="Thoren M.H."/>
            <person name="Johannesson H."/>
        </authorList>
    </citation>
    <scope>NUCLEOTIDE SEQUENCE</scope>
    <source>
        <strain evidence="5">CBS 508.74</strain>
    </source>
</reference>
<dbReference type="AlphaFoldDB" id="A0AAN6QI26"/>
<evidence type="ECO:0000313" key="5">
    <source>
        <dbReference type="EMBL" id="KAK4107821.1"/>
    </source>
</evidence>
<dbReference type="PANTHER" id="PTHR28620">
    <property type="entry name" value="CENTROMERE PROTEIN V"/>
    <property type="match status" value="1"/>
</dbReference>
<dbReference type="GO" id="GO:0046872">
    <property type="term" value="F:metal ion binding"/>
    <property type="evidence" value="ECO:0007669"/>
    <property type="project" value="UniProtKB-KW"/>
</dbReference>
<feature type="domain" description="CENP-V/GFA" evidence="4">
    <location>
        <begin position="129"/>
        <end position="262"/>
    </location>
</feature>
<keyword evidence="2" id="KW-0479">Metal-binding</keyword>
<comment type="similarity">
    <text evidence="1">Belongs to the Gfa family.</text>
</comment>
<keyword evidence="3" id="KW-0862">Zinc</keyword>
<dbReference type="Pfam" id="PF04828">
    <property type="entry name" value="GFA"/>
    <property type="match status" value="2"/>
</dbReference>
<reference evidence="5" key="1">
    <citation type="journal article" date="2023" name="Mol. Phylogenet. Evol.">
        <title>Genome-scale phylogeny and comparative genomics of the fungal order Sordariales.</title>
        <authorList>
            <person name="Hensen N."/>
            <person name="Bonometti L."/>
            <person name="Westerberg I."/>
            <person name="Brannstrom I.O."/>
            <person name="Guillou S."/>
            <person name="Cros-Aarteil S."/>
            <person name="Calhoun S."/>
            <person name="Haridas S."/>
            <person name="Kuo A."/>
            <person name="Mondo S."/>
            <person name="Pangilinan J."/>
            <person name="Riley R."/>
            <person name="LaButti K."/>
            <person name="Andreopoulos B."/>
            <person name="Lipzen A."/>
            <person name="Chen C."/>
            <person name="Yan M."/>
            <person name="Daum C."/>
            <person name="Ng V."/>
            <person name="Clum A."/>
            <person name="Steindorff A."/>
            <person name="Ohm R.A."/>
            <person name="Martin F."/>
            <person name="Silar P."/>
            <person name="Natvig D.O."/>
            <person name="Lalanne C."/>
            <person name="Gautier V."/>
            <person name="Ament-Velasquez S.L."/>
            <person name="Kruys A."/>
            <person name="Hutchinson M.I."/>
            <person name="Powell A.J."/>
            <person name="Barry K."/>
            <person name="Miller A.N."/>
            <person name="Grigoriev I.V."/>
            <person name="Debuchy R."/>
            <person name="Gladieux P."/>
            <person name="Hiltunen Thoren M."/>
            <person name="Johannesson H."/>
        </authorList>
    </citation>
    <scope>NUCLEOTIDE SEQUENCE</scope>
    <source>
        <strain evidence="5">CBS 508.74</strain>
    </source>
</reference>
<comment type="caution">
    <text evidence="5">The sequence shown here is derived from an EMBL/GenBank/DDBJ whole genome shotgun (WGS) entry which is preliminary data.</text>
</comment>
<dbReference type="SUPFAM" id="SSF51316">
    <property type="entry name" value="Mss4-like"/>
    <property type="match status" value="2"/>
</dbReference>
<evidence type="ECO:0000313" key="6">
    <source>
        <dbReference type="Proteomes" id="UP001302812"/>
    </source>
</evidence>
<evidence type="ECO:0000259" key="4">
    <source>
        <dbReference type="PROSITE" id="PS51891"/>
    </source>
</evidence>
<organism evidence="5 6">
    <name type="scientific">Canariomyces notabilis</name>
    <dbReference type="NCBI Taxonomy" id="2074819"/>
    <lineage>
        <taxon>Eukaryota</taxon>
        <taxon>Fungi</taxon>
        <taxon>Dikarya</taxon>
        <taxon>Ascomycota</taxon>
        <taxon>Pezizomycotina</taxon>
        <taxon>Sordariomycetes</taxon>
        <taxon>Sordariomycetidae</taxon>
        <taxon>Sordariales</taxon>
        <taxon>Chaetomiaceae</taxon>
        <taxon>Canariomyces</taxon>
    </lineage>
</organism>
<dbReference type="Gene3D" id="2.170.150.70">
    <property type="match status" value="2"/>
</dbReference>
<evidence type="ECO:0000256" key="2">
    <source>
        <dbReference type="ARBA" id="ARBA00022723"/>
    </source>
</evidence>
<sequence length="279" mass="30989">MIYHGNCHCGALRFEFRVDDAVKRSIGCSCIACRKQGYTWLVAEESLTVVRDDGKLTKYSSPTLTHEFCSVCGTGVFGEHSEGLLSGQRLLNVRTLRGVNPFDLERTRDASGTDMDSPLAVESRPTLPITGSCLCGSVGFELAVPLQEVELKEDNCSICARNAWAGAYATKMHVRIFGSGEVQDYRYGQRFMGFPFCKVCGVHVYLSVYGPPKTFVDRLSEDKKKFVRRKLDLVPVNIRVLDEVDIRALKIERSDEGTKGYEQNVLGLPRRKGDTSGSP</sequence>
<dbReference type="RefSeq" id="XP_064665391.1">
    <property type="nucleotide sequence ID" value="XM_064816280.1"/>
</dbReference>
<gene>
    <name evidence="5" type="ORF">N656DRAFT_784971</name>
</gene>
<dbReference type="Proteomes" id="UP001302812">
    <property type="component" value="Unassembled WGS sequence"/>
</dbReference>
<evidence type="ECO:0000256" key="3">
    <source>
        <dbReference type="ARBA" id="ARBA00022833"/>
    </source>
</evidence>
<dbReference type="PANTHER" id="PTHR28620:SF1">
    <property type="entry name" value="CENP-V_GFA DOMAIN-CONTAINING PROTEIN"/>
    <property type="match status" value="1"/>
</dbReference>
<dbReference type="GO" id="GO:0016846">
    <property type="term" value="F:carbon-sulfur lyase activity"/>
    <property type="evidence" value="ECO:0007669"/>
    <property type="project" value="InterPro"/>
</dbReference>
<feature type="domain" description="CENP-V/GFA" evidence="4">
    <location>
        <begin position="3"/>
        <end position="116"/>
    </location>
</feature>
<protein>
    <submittedName>
        <fullName evidence="5">Glutathione-dependent formaldehyde-activating gfa</fullName>
    </submittedName>
</protein>
<dbReference type="InterPro" id="IPR006913">
    <property type="entry name" value="CENP-V/GFA"/>
</dbReference>
<accession>A0AAN6QI26</accession>
<dbReference type="EMBL" id="MU853369">
    <property type="protein sequence ID" value="KAK4107821.1"/>
    <property type="molecule type" value="Genomic_DNA"/>
</dbReference>
<name>A0AAN6QI26_9PEZI</name>
<dbReference type="PROSITE" id="PS51891">
    <property type="entry name" value="CENP_V_GFA"/>
    <property type="match status" value="2"/>
</dbReference>